<reference evidence="3 4" key="1">
    <citation type="submission" date="2024-06" db="EMBL/GenBank/DDBJ databases">
        <title>Chitinophaga defluvii sp. nov., isolated from municipal sewage.</title>
        <authorList>
            <person name="Zhang L."/>
        </authorList>
    </citation>
    <scope>NUCLEOTIDE SEQUENCE [LARGE SCALE GENOMIC DNA]</scope>
    <source>
        <strain evidence="3 4">H8</strain>
    </source>
</reference>
<dbReference type="PANTHER" id="PTHR30273:SF2">
    <property type="entry name" value="PROTEIN FECR"/>
    <property type="match status" value="1"/>
</dbReference>
<sequence>MTPEIFKQLLAKHHAGTLTPEEAAQLKTLLHSSGKQHALEQLFNEDFASADFTSAADPETLGLIYQHIQLATAAPTPKVRRIHWPRWAAAAAVLLLLGTGTYWYQSILRQQPSKIVQQETITLPHNKAVLTLADGSTITLDSTKSGLLAAQGNTQVQQNAGNQLAYNATGKNSTVTYNTLTVPRGAQPVEVILADGSHVWVNVASAVTFPTTFNGPVRKVEITGEAYFEIAGKAAMPFKVLLPGAGGQRTEVQVLGTRFNVNTYTDEGPQKVTLLQGAVKIQRGSESVKLAPGQQIAVTDQQLKLVANPDLSEVMAWKNGQFSFVGAHLSTIMREVARWYDLEVVFQDQITDPYTIRIARDIPAEKLFRFIEMSGGVKLELKGKKVIVKK</sequence>
<gene>
    <name evidence="3" type="ORF">ABR189_23775</name>
</gene>
<dbReference type="Gene3D" id="3.55.50.30">
    <property type="match status" value="1"/>
</dbReference>
<comment type="caution">
    <text evidence="3">The sequence shown here is derived from an EMBL/GenBank/DDBJ whole genome shotgun (WGS) entry which is preliminary data.</text>
</comment>
<dbReference type="InterPro" id="IPR012373">
    <property type="entry name" value="Ferrdict_sens_TM"/>
</dbReference>
<dbReference type="InterPro" id="IPR006860">
    <property type="entry name" value="FecR"/>
</dbReference>
<dbReference type="Pfam" id="PF04773">
    <property type="entry name" value="FecR"/>
    <property type="match status" value="1"/>
</dbReference>
<organism evidence="3 4">
    <name type="scientific">Chitinophaga defluvii</name>
    <dbReference type="NCBI Taxonomy" id="3163343"/>
    <lineage>
        <taxon>Bacteria</taxon>
        <taxon>Pseudomonadati</taxon>
        <taxon>Bacteroidota</taxon>
        <taxon>Chitinophagia</taxon>
        <taxon>Chitinophagales</taxon>
        <taxon>Chitinophagaceae</taxon>
        <taxon>Chitinophaga</taxon>
    </lineage>
</organism>
<dbReference type="Gene3D" id="2.60.120.1440">
    <property type="match status" value="1"/>
</dbReference>
<evidence type="ECO:0000313" key="4">
    <source>
        <dbReference type="Proteomes" id="UP001549749"/>
    </source>
</evidence>
<name>A0ABV2TCP5_9BACT</name>
<feature type="domain" description="Protein FecR C-terminal" evidence="2">
    <location>
        <begin position="322"/>
        <end position="388"/>
    </location>
</feature>
<dbReference type="Proteomes" id="UP001549749">
    <property type="component" value="Unassembled WGS sequence"/>
</dbReference>
<dbReference type="EMBL" id="JBEXAC010000002">
    <property type="protein sequence ID" value="MET7000432.1"/>
    <property type="molecule type" value="Genomic_DNA"/>
</dbReference>
<dbReference type="InterPro" id="IPR032508">
    <property type="entry name" value="FecR_C"/>
</dbReference>
<evidence type="ECO:0000313" key="3">
    <source>
        <dbReference type="EMBL" id="MET7000432.1"/>
    </source>
</evidence>
<dbReference type="Pfam" id="PF16344">
    <property type="entry name" value="FecR_C"/>
    <property type="match status" value="1"/>
</dbReference>
<protein>
    <submittedName>
        <fullName evidence="3">FecR domain-containing protein</fullName>
    </submittedName>
</protein>
<dbReference type="PANTHER" id="PTHR30273">
    <property type="entry name" value="PERIPLASMIC SIGNAL SENSOR AND SIGMA FACTOR ACTIVATOR FECR-RELATED"/>
    <property type="match status" value="1"/>
</dbReference>
<proteinExistence type="predicted"/>
<keyword evidence="4" id="KW-1185">Reference proteome</keyword>
<feature type="domain" description="FecR protein" evidence="1">
    <location>
        <begin position="189"/>
        <end position="280"/>
    </location>
</feature>
<accession>A0ABV2TCP5</accession>
<evidence type="ECO:0000259" key="1">
    <source>
        <dbReference type="Pfam" id="PF04773"/>
    </source>
</evidence>
<dbReference type="RefSeq" id="WP_354662991.1">
    <property type="nucleotide sequence ID" value="NZ_JBEXAC010000002.1"/>
</dbReference>
<evidence type="ECO:0000259" key="2">
    <source>
        <dbReference type="Pfam" id="PF16344"/>
    </source>
</evidence>